<proteinExistence type="predicted"/>
<dbReference type="EMBL" id="MEYS01000001">
    <property type="protein sequence ID" value="OGD34798.1"/>
    <property type="molecule type" value="Genomic_DNA"/>
</dbReference>
<protein>
    <submittedName>
        <fullName evidence="1">Uncharacterized protein</fullName>
    </submittedName>
</protein>
<comment type="caution">
    <text evidence="1">The sequence shown here is derived from an EMBL/GenBank/DDBJ whole genome shotgun (WGS) entry which is preliminary data.</text>
</comment>
<evidence type="ECO:0000313" key="1">
    <source>
        <dbReference type="EMBL" id="OGD34798.1"/>
    </source>
</evidence>
<reference evidence="1 2" key="1">
    <citation type="journal article" date="2016" name="Nat. Commun.">
        <title>Thousands of microbial genomes shed light on interconnected biogeochemical processes in an aquifer system.</title>
        <authorList>
            <person name="Anantharaman K."/>
            <person name="Brown C.T."/>
            <person name="Hug L.A."/>
            <person name="Sharon I."/>
            <person name="Castelle C.J."/>
            <person name="Probst A.J."/>
            <person name="Thomas B.C."/>
            <person name="Singh A."/>
            <person name="Wilkins M.J."/>
            <person name="Karaoz U."/>
            <person name="Brodie E.L."/>
            <person name="Williams K.H."/>
            <person name="Hubbard S.S."/>
            <person name="Banfield J.F."/>
        </authorList>
    </citation>
    <scope>NUCLEOTIDE SEQUENCE [LARGE SCALE GENOMIC DNA]</scope>
</reference>
<name>A0A1F5BW53_9BACT</name>
<gene>
    <name evidence="1" type="ORF">A2988_04885</name>
</gene>
<dbReference type="Proteomes" id="UP000176650">
    <property type="component" value="Unassembled WGS sequence"/>
</dbReference>
<dbReference type="AlphaFoldDB" id="A0A1F5BW53"/>
<accession>A0A1F5BW53</accession>
<sequence>MNWIFQWSLALRSAGCEQNRIEKLENEMISRRDDENVVCATLRRSNKEISHFQASPRAGEFGQASVLLVAHPPQADIAPCALNLARMRSAQSILF</sequence>
<evidence type="ECO:0000313" key="2">
    <source>
        <dbReference type="Proteomes" id="UP000176650"/>
    </source>
</evidence>
<organism evidence="1 2">
    <name type="scientific">Candidatus Azambacteria bacterium RIFCSPLOWO2_01_FULL_46_25</name>
    <dbReference type="NCBI Taxonomy" id="1797298"/>
    <lineage>
        <taxon>Bacteria</taxon>
        <taxon>Candidatus Azamiibacteriota</taxon>
    </lineage>
</organism>